<evidence type="ECO:0000256" key="2">
    <source>
        <dbReference type="ARBA" id="ARBA00022448"/>
    </source>
</evidence>
<accession>A0A5C3MJY6</accession>
<feature type="transmembrane region" description="Helical" evidence="7">
    <location>
        <begin position="240"/>
        <end position="263"/>
    </location>
</feature>
<dbReference type="FunFam" id="1.20.1250.20:FF:000247">
    <property type="entry name" value="MFS general substrate transporter"/>
    <property type="match status" value="1"/>
</dbReference>
<gene>
    <name evidence="8" type="ORF">BDQ12DRAFT_387624</name>
</gene>
<keyword evidence="5 7" id="KW-0472">Membrane</keyword>
<feature type="transmembrane region" description="Helical" evidence="7">
    <location>
        <begin position="308"/>
        <end position="327"/>
    </location>
</feature>
<dbReference type="OrthoDB" id="1935484at2759"/>
<feature type="region of interest" description="Disordered" evidence="6">
    <location>
        <begin position="1"/>
        <end position="46"/>
    </location>
</feature>
<dbReference type="FunFam" id="1.20.1250.20:FF:000106">
    <property type="entry name" value="MFS transporter, putative"/>
    <property type="match status" value="1"/>
</dbReference>
<evidence type="ECO:0000256" key="6">
    <source>
        <dbReference type="SAM" id="MobiDB-lite"/>
    </source>
</evidence>
<protein>
    <submittedName>
        <fullName evidence="8">Allantoate permease</fullName>
    </submittedName>
</protein>
<evidence type="ECO:0000256" key="7">
    <source>
        <dbReference type="SAM" id="Phobius"/>
    </source>
</evidence>
<evidence type="ECO:0000313" key="9">
    <source>
        <dbReference type="Proteomes" id="UP000308652"/>
    </source>
</evidence>
<dbReference type="InterPro" id="IPR036259">
    <property type="entry name" value="MFS_trans_sf"/>
</dbReference>
<proteinExistence type="predicted"/>
<dbReference type="PANTHER" id="PTHR43791">
    <property type="entry name" value="PERMEASE-RELATED"/>
    <property type="match status" value="1"/>
</dbReference>
<dbReference type="SUPFAM" id="SSF103473">
    <property type="entry name" value="MFS general substrate transporter"/>
    <property type="match status" value="1"/>
</dbReference>
<evidence type="ECO:0000256" key="5">
    <source>
        <dbReference type="ARBA" id="ARBA00023136"/>
    </source>
</evidence>
<keyword evidence="4 7" id="KW-1133">Transmembrane helix</keyword>
<organism evidence="8 9">
    <name type="scientific">Crucibulum laeve</name>
    <dbReference type="NCBI Taxonomy" id="68775"/>
    <lineage>
        <taxon>Eukaryota</taxon>
        <taxon>Fungi</taxon>
        <taxon>Dikarya</taxon>
        <taxon>Basidiomycota</taxon>
        <taxon>Agaricomycotina</taxon>
        <taxon>Agaricomycetes</taxon>
        <taxon>Agaricomycetidae</taxon>
        <taxon>Agaricales</taxon>
        <taxon>Agaricineae</taxon>
        <taxon>Nidulariaceae</taxon>
        <taxon>Crucibulum</taxon>
    </lineage>
</organism>
<dbReference type="PANTHER" id="PTHR43791:SF65">
    <property type="entry name" value="MAJOR FACILITATOR SUPERFAMILY (MFS) PROFILE DOMAIN-CONTAINING PROTEIN-RELATED"/>
    <property type="match status" value="1"/>
</dbReference>
<sequence>MEASESPASLASFDAMSSPDVPPVSTLAKDKSTSSSSFSLTDKKSDVDVSIDKKPGSFHTKYDAGDPNDLCDSEPEPFKLTNLLFHRKVYKAEDVGAVATRRSVYDDPHLAPHYWPKSQYENLHRFDPKARWTFEEEKTLLRKIDWKVMFWACISFSALNLDRGNLTQANTDNFLPDLNMTTNDYNMGNTVFRLAFLCAELPSQLVSKRLGPDRWIPMQMCAWSVVTLVQFWITGRSSFLVCRALLGFIQGGFIPDLILYLSYFYTKHELPFRLALFWISSNICSIIGSFLAFGVLRMRGVAGKEGWRWLFLIEGLITLTIGIATFFKMPPSPTQTKSWFRPKGWFTEREEIIATTRVLRDDPTKGDMHNREALTIQRLWTAVCDYDLWPLYIIGLMFGIPSTPPGQYLTLSLRNIGFDTFTTNLLTIPSQVANMVTMFGITLISEAFNERTFVAVGEDLWILPFLVALYTLKDNPNQWIFYGLASGLLSYPYTHPIQVGWCSRNSGAVASRTVNASLYNMFVQASSIIGANIYRKDDAPRYRRGNAILISINLFNIVILYPGTKLYYVWRNKQRDKIWDAMTPEEKSNYLATTSDVGNRRLDFRFAH</sequence>
<dbReference type="InterPro" id="IPR011701">
    <property type="entry name" value="MFS"/>
</dbReference>
<dbReference type="GO" id="GO:0022857">
    <property type="term" value="F:transmembrane transporter activity"/>
    <property type="evidence" value="ECO:0007669"/>
    <property type="project" value="InterPro"/>
</dbReference>
<evidence type="ECO:0000256" key="3">
    <source>
        <dbReference type="ARBA" id="ARBA00022692"/>
    </source>
</evidence>
<dbReference type="Gene3D" id="1.20.1250.20">
    <property type="entry name" value="MFS general substrate transporter like domains"/>
    <property type="match status" value="1"/>
</dbReference>
<dbReference type="EMBL" id="ML213594">
    <property type="protein sequence ID" value="TFK41501.1"/>
    <property type="molecule type" value="Genomic_DNA"/>
</dbReference>
<dbReference type="Pfam" id="PF07690">
    <property type="entry name" value="MFS_1"/>
    <property type="match status" value="1"/>
</dbReference>
<keyword evidence="3 7" id="KW-0812">Transmembrane</keyword>
<dbReference type="AlphaFoldDB" id="A0A5C3MJY6"/>
<feature type="transmembrane region" description="Helical" evidence="7">
    <location>
        <begin position="547"/>
        <end position="568"/>
    </location>
</feature>
<evidence type="ECO:0000256" key="1">
    <source>
        <dbReference type="ARBA" id="ARBA00004141"/>
    </source>
</evidence>
<dbReference type="Proteomes" id="UP000308652">
    <property type="component" value="Unassembled WGS sequence"/>
</dbReference>
<reference evidence="8 9" key="1">
    <citation type="journal article" date="2019" name="Nat. Ecol. Evol.">
        <title>Megaphylogeny resolves global patterns of mushroom evolution.</title>
        <authorList>
            <person name="Varga T."/>
            <person name="Krizsan K."/>
            <person name="Foldi C."/>
            <person name="Dima B."/>
            <person name="Sanchez-Garcia M."/>
            <person name="Sanchez-Ramirez S."/>
            <person name="Szollosi G.J."/>
            <person name="Szarkandi J.G."/>
            <person name="Papp V."/>
            <person name="Albert L."/>
            <person name="Andreopoulos W."/>
            <person name="Angelini C."/>
            <person name="Antonin V."/>
            <person name="Barry K.W."/>
            <person name="Bougher N.L."/>
            <person name="Buchanan P."/>
            <person name="Buyck B."/>
            <person name="Bense V."/>
            <person name="Catcheside P."/>
            <person name="Chovatia M."/>
            <person name="Cooper J."/>
            <person name="Damon W."/>
            <person name="Desjardin D."/>
            <person name="Finy P."/>
            <person name="Geml J."/>
            <person name="Haridas S."/>
            <person name="Hughes K."/>
            <person name="Justo A."/>
            <person name="Karasinski D."/>
            <person name="Kautmanova I."/>
            <person name="Kiss B."/>
            <person name="Kocsube S."/>
            <person name="Kotiranta H."/>
            <person name="LaButti K.M."/>
            <person name="Lechner B.E."/>
            <person name="Liimatainen K."/>
            <person name="Lipzen A."/>
            <person name="Lukacs Z."/>
            <person name="Mihaltcheva S."/>
            <person name="Morgado L.N."/>
            <person name="Niskanen T."/>
            <person name="Noordeloos M.E."/>
            <person name="Ohm R.A."/>
            <person name="Ortiz-Santana B."/>
            <person name="Ovrebo C."/>
            <person name="Racz N."/>
            <person name="Riley R."/>
            <person name="Savchenko A."/>
            <person name="Shiryaev A."/>
            <person name="Soop K."/>
            <person name="Spirin V."/>
            <person name="Szebenyi C."/>
            <person name="Tomsovsky M."/>
            <person name="Tulloss R.E."/>
            <person name="Uehling J."/>
            <person name="Grigoriev I.V."/>
            <person name="Vagvolgyi C."/>
            <person name="Papp T."/>
            <person name="Martin F.M."/>
            <person name="Miettinen O."/>
            <person name="Hibbett D.S."/>
            <person name="Nagy L.G."/>
        </authorList>
    </citation>
    <scope>NUCLEOTIDE SEQUENCE [LARGE SCALE GENOMIC DNA]</scope>
    <source>
        <strain evidence="8 9">CBS 166.37</strain>
    </source>
</reference>
<comment type="subcellular location">
    <subcellularLocation>
        <location evidence="1">Membrane</location>
        <topology evidence="1">Multi-pass membrane protein</topology>
    </subcellularLocation>
</comment>
<evidence type="ECO:0000256" key="4">
    <source>
        <dbReference type="ARBA" id="ARBA00022989"/>
    </source>
</evidence>
<name>A0A5C3MJY6_9AGAR</name>
<feature type="transmembrane region" description="Helical" evidence="7">
    <location>
        <begin position="275"/>
        <end position="296"/>
    </location>
</feature>
<keyword evidence="9" id="KW-1185">Reference proteome</keyword>
<dbReference type="GO" id="GO:0016020">
    <property type="term" value="C:membrane"/>
    <property type="evidence" value="ECO:0007669"/>
    <property type="project" value="UniProtKB-SubCell"/>
</dbReference>
<evidence type="ECO:0000313" key="8">
    <source>
        <dbReference type="EMBL" id="TFK41501.1"/>
    </source>
</evidence>
<keyword evidence="2" id="KW-0813">Transport</keyword>
<dbReference type="STRING" id="68775.A0A5C3MJY6"/>
<feature type="transmembrane region" description="Helical" evidence="7">
    <location>
        <begin position="215"/>
        <end position="233"/>
    </location>
</feature>